<evidence type="ECO:0000313" key="10">
    <source>
        <dbReference type="Proteomes" id="UP001396898"/>
    </source>
</evidence>
<dbReference type="PROSITE" id="PS50850">
    <property type="entry name" value="MFS"/>
    <property type="match status" value="1"/>
</dbReference>
<dbReference type="Gene3D" id="1.20.1250.20">
    <property type="entry name" value="MFS general substrate transporter like domains"/>
    <property type="match status" value="2"/>
</dbReference>
<feature type="transmembrane region" description="Helical" evidence="7">
    <location>
        <begin position="379"/>
        <end position="400"/>
    </location>
</feature>
<dbReference type="EMBL" id="JAQQWI010000011">
    <property type="protein sequence ID" value="KAK8017270.1"/>
    <property type="molecule type" value="Genomic_DNA"/>
</dbReference>
<keyword evidence="5 7" id="KW-0472">Membrane</keyword>
<keyword evidence="10" id="KW-1185">Reference proteome</keyword>
<evidence type="ECO:0000256" key="2">
    <source>
        <dbReference type="ARBA" id="ARBA00022448"/>
    </source>
</evidence>
<evidence type="ECO:0000256" key="7">
    <source>
        <dbReference type="SAM" id="Phobius"/>
    </source>
</evidence>
<keyword evidence="3 7" id="KW-0812">Transmembrane</keyword>
<feature type="transmembrane region" description="Helical" evidence="7">
    <location>
        <begin position="187"/>
        <end position="208"/>
    </location>
</feature>
<proteinExistence type="predicted"/>
<dbReference type="PANTHER" id="PTHR43791">
    <property type="entry name" value="PERMEASE-RELATED"/>
    <property type="match status" value="1"/>
</dbReference>
<keyword evidence="2" id="KW-0813">Transport</keyword>
<comment type="caution">
    <text evidence="9">The sequence shown here is derived from an EMBL/GenBank/DDBJ whole genome shotgun (WGS) entry which is preliminary data.</text>
</comment>
<accession>A0ABR1RS60</accession>
<dbReference type="CDD" id="cd17327">
    <property type="entry name" value="MFS_FEN2_like"/>
    <property type="match status" value="1"/>
</dbReference>
<dbReference type="InterPro" id="IPR020846">
    <property type="entry name" value="MFS_dom"/>
</dbReference>
<feature type="transmembrane region" description="Helical" evidence="7">
    <location>
        <begin position="412"/>
        <end position="433"/>
    </location>
</feature>
<evidence type="ECO:0000259" key="8">
    <source>
        <dbReference type="PROSITE" id="PS50850"/>
    </source>
</evidence>
<feature type="compositionally biased region" description="Basic and acidic residues" evidence="6">
    <location>
        <begin position="1"/>
        <end position="18"/>
    </location>
</feature>
<feature type="transmembrane region" description="Helical" evidence="7">
    <location>
        <begin position="123"/>
        <end position="142"/>
    </location>
</feature>
<dbReference type="InterPro" id="IPR036259">
    <property type="entry name" value="MFS_trans_sf"/>
</dbReference>
<gene>
    <name evidence="9" type="ORF">PG991_008346</name>
</gene>
<evidence type="ECO:0000256" key="5">
    <source>
        <dbReference type="ARBA" id="ARBA00023136"/>
    </source>
</evidence>
<evidence type="ECO:0000256" key="3">
    <source>
        <dbReference type="ARBA" id="ARBA00022692"/>
    </source>
</evidence>
<dbReference type="Pfam" id="PF07690">
    <property type="entry name" value="MFS_1"/>
    <property type="match status" value="1"/>
</dbReference>
<dbReference type="PANTHER" id="PTHR43791:SF40">
    <property type="entry name" value="THIAMINE PATHWAY TRANSPORTER THI73"/>
    <property type="match status" value="1"/>
</dbReference>
<sequence>MSPEKENHEGKTPAKDPEMQVPRPTDADAALEFMTHENLGTMTEVDEKKLVRKIDWRIVPLMWACYNLQYLDKTLVNYANVMGLQEDTGITGDQFSQLALVFYVTYLAFEFPTGYLMQRLPTAKYLGANVVLWGAMVTLTAAANNWAALVTLRVLLGCFEAAVAPALILITSMWYKKSEQPLRVGFWYLGVGTGTIIGALASFGFQHYASRSFRSWQTMFLLFGLVTVAVGLLVMVFMPDNPMTARGLTHAERVLAIERVRANQTGIENKRFKWRQARECLVGDPQTWLLALIMVASSVPNGAVSSYQGTIIKGFGYTSKEAALLSVPSGVVSCVTIVASCVLGARYDARGPFVIAVLLLGGVLGGGLLAFSAPDNKGGLLAGNYLTNVIGSSLPLLYSYSAANYAGHTKKVTMNAILLMSFCLGNIIGPLTFRDADKPDYLPAKIAIVVTSGLACVLTGVLMAYYRWENKRRDKRQDRLAANQKEGSEFLDMTDRENVAFRYRW</sequence>
<feature type="transmembrane region" description="Helical" evidence="7">
    <location>
        <begin position="154"/>
        <end position="175"/>
    </location>
</feature>
<keyword evidence="4 7" id="KW-1133">Transmembrane helix</keyword>
<protein>
    <submittedName>
        <fullName evidence="9">Thiamine pathway transporter THI73</fullName>
    </submittedName>
</protein>
<reference evidence="9 10" key="1">
    <citation type="submission" date="2023-01" db="EMBL/GenBank/DDBJ databases">
        <title>Analysis of 21 Apiospora genomes using comparative genomics revels a genus with tremendous synthesis potential of carbohydrate active enzymes and secondary metabolites.</title>
        <authorList>
            <person name="Sorensen T."/>
        </authorList>
    </citation>
    <scope>NUCLEOTIDE SEQUENCE [LARGE SCALE GENOMIC DNA]</scope>
    <source>
        <strain evidence="9 10">CBS 20057</strain>
    </source>
</reference>
<evidence type="ECO:0000256" key="6">
    <source>
        <dbReference type="SAM" id="MobiDB-lite"/>
    </source>
</evidence>
<feature type="domain" description="Major facilitator superfamily (MFS) profile" evidence="8">
    <location>
        <begin position="58"/>
        <end position="471"/>
    </location>
</feature>
<dbReference type="Proteomes" id="UP001396898">
    <property type="component" value="Unassembled WGS sequence"/>
</dbReference>
<feature type="region of interest" description="Disordered" evidence="6">
    <location>
        <begin position="1"/>
        <end position="22"/>
    </location>
</feature>
<feature type="transmembrane region" description="Helical" evidence="7">
    <location>
        <begin position="323"/>
        <end position="345"/>
    </location>
</feature>
<feature type="transmembrane region" description="Helical" evidence="7">
    <location>
        <begin position="445"/>
        <end position="466"/>
    </location>
</feature>
<feature type="transmembrane region" description="Helical" evidence="7">
    <location>
        <begin position="352"/>
        <end position="373"/>
    </location>
</feature>
<dbReference type="InterPro" id="IPR011701">
    <property type="entry name" value="MFS"/>
</dbReference>
<evidence type="ECO:0000256" key="1">
    <source>
        <dbReference type="ARBA" id="ARBA00004141"/>
    </source>
</evidence>
<dbReference type="SUPFAM" id="SSF103473">
    <property type="entry name" value="MFS general substrate transporter"/>
    <property type="match status" value="1"/>
</dbReference>
<evidence type="ECO:0000256" key="4">
    <source>
        <dbReference type="ARBA" id="ARBA00022989"/>
    </source>
</evidence>
<organism evidence="9 10">
    <name type="scientific">Apiospora marii</name>
    <dbReference type="NCBI Taxonomy" id="335849"/>
    <lineage>
        <taxon>Eukaryota</taxon>
        <taxon>Fungi</taxon>
        <taxon>Dikarya</taxon>
        <taxon>Ascomycota</taxon>
        <taxon>Pezizomycotina</taxon>
        <taxon>Sordariomycetes</taxon>
        <taxon>Xylariomycetidae</taxon>
        <taxon>Amphisphaeriales</taxon>
        <taxon>Apiosporaceae</taxon>
        <taxon>Apiospora</taxon>
    </lineage>
</organism>
<comment type="subcellular location">
    <subcellularLocation>
        <location evidence="1">Membrane</location>
        <topology evidence="1">Multi-pass membrane protein</topology>
    </subcellularLocation>
</comment>
<evidence type="ECO:0000313" key="9">
    <source>
        <dbReference type="EMBL" id="KAK8017270.1"/>
    </source>
</evidence>
<name>A0ABR1RS60_9PEZI</name>
<feature type="transmembrane region" description="Helical" evidence="7">
    <location>
        <begin position="220"/>
        <end position="238"/>
    </location>
</feature>